<sequence>MGLTSRSLLYTVVFVALLCVGLTVWLWPRLSGRGALPVLGRLGAILTTQVTIMSAVLLAVNSAQSFYGTWGQLIGKYDRSQGQVTGATDLTGTGARVDTGKGGLVQPGAPEGLEKAGLPKGPPDQVGRMESVKIIGRRAQAAAPAFVYLPPQYFQKQYERQRFPVIVTITGYPGGTESLAQHLQVPRTASKLISENKMQPTVVVMLSPNIAMPRDTECVDVPGGPQAETFLTKDLPEALRSGYRVGHKASAWGALGYSSGGTCSLLLAMRQPDVYPAAAALSGDYKVGTDLTTGDLFGKGPDAKQRRHEHDLIWRLRNLPPPRATVLVTSSLHGEKNLKETERFLDAVKPPMKADKMILAEGSHNFTTWRREISPAMEWMGKQLVFPQDVNN</sequence>
<evidence type="ECO:0000256" key="2">
    <source>
        <dbReference type="SAM" id="Phobius"/>
    </source>
</evidence>
<dbReference type="InterPro" id="IPR000801">
    <property type="entry name" value="Esterase-like"/>
</dbReference>
<dbReference type="Proteomes" id="UP000195755">
    <property type="component" value="Chromosome"/>
</dbReference>
<dbReference type="Pfam" id="PF00756">
    <property type="entry name" value="Esterase"/>
    <property type="match status" value="1"/>
</dbReference>
<dbReference type="AlphaFoldDB" id="A0A1Z2L4F1"/>
<dbReference type="KEGG" id="salj:SMD11_3536"/>
<keyword evidence="2" id="KW-0472">Membrane</keyword>
<organism evidence="3 4">
    <name type="scientific">Streptomyces albireticuli</name>
    <dbReference type="NCBI Taxonomy" id="1940"/>
    <lineage>
        <taxon>Bacteria</taxon>
        <taxon>Bacillati</taxon>
        <taxon>Actinomycetota</taxon>
        <taxon>Actinomycetes</taxon>
        <taxon>Kitasatosporales</taxon>
        <taxon>Streptomycetaceae</taxon>
        <taxon>Streptomyces</taxon>
    </lineage>
</organism>
<dbReference type="PANTHER" id="PTHR48098:SF1">
    <property type="entry name" value="DIACYLGLYCEROL ACYLTRANSFERASE_MYCOLYLTRANSFERASE AG85A"/>
    <property type="match status" value="1"/>
</dbReference>
<keyword evidence="2" id="KW-0812">Transmembrane</keyword>
<dbReference type="Gene3D" id="3.40.50.1820">
    <property type="entry name" value="alpha/beta hydrolase"/>
    <property type="match status" value="1"/>
</dbReference>
<evidence type="ECO:0000313" key="4">
    <source>
        <dbReference type="Proteomes" id="UP000195755"/>
    </source>
</evidence>
<gene>
    <name evidence="3" type="ORF">SMD11_3536</name>
</gene>
<accession>A0A1Z2L4F1</accession>
<dbReference type="GO" id="GO:0016747">
    <property type="term" value="F:acyltransferase activity, transferring groups other than amino-acyl groups"/>
    <property type="evidence" value="ECO:0007669"/>
    <property type="project" value="TreeGrafter"/>
</dbReference>
<dbReference type="PANTHER" id="PTHR48098">
    <property type="entry name" value="ENTEROCHELIN ESTERASE-RELATED"/>
    <property type="match status" value="1"/>
</dbReference>
<proteinExistence type="predicted"/>
<keyword evidence="2" id="KW-1133">Transmembrane helix</keyword>
<feature type="transmembrane region" description="Helical" evidence="2">
    <location>
        <begin position="7"/>
        <end position="27"/>
    </location>
</feature>
<reference evidence="3 4" key="1">
    <citation type="submission" date="2017-06" db="EMBL/GenBank/DDBJ databases">
        <title>Streptomyces albireticuli Genome sequencing and assembly.</title>
        <authorList>
            <person name="Wang Y."/>
            <person name="Du B."/>
            <person name="Ding Y."/>
            <person name="Liu H."/>
            <person name="Hou Q."/>
            <person name="Liu K."/>
            <person name="Yao L."/>
            <person name="Wang C."/>
        </authorList>
    </citation>
    <scope>NUCLEOTIDE SEQUENCE [LARGE SCALE GENOMIC DNA]</scope>
    <source>
        <strain evidence="3 4">MDJK11</strain>
    </source>
</reference>
<dbReference type="RefSeq" id="WP_087927333.1">
    <property type="nucleotide sequence ID" value="NZ_CP021744.1"/>
</dbReference>
<dbReference type="InterPro" id="IPR050583">
    <property type="entry name" value="Mycobacterial_A85_antigen"/>
</dbReference>
<evidence type="ECO:0008006" key="5">
    <source>
        <dbReference type="Google" id="ProtNLM"/>
    </source>
</evidence>
<evidence type="ECO:0000313" key="3">
    <source>
        <dbReference type="EMBL" id="ARZ69169.1"/>
    </source>
</evidence>
<feature type="region of interest" description="Disordered" evidence="1">
    <location>
        <begin position="88"/>
        <end position="124"/>
    </location>
</feature>
<dbReference type="InterPro" id="IPR029058">
    <property type="entry name" value="AB_hydrolase_fold"/>
</dbReference>
<evidence type="ECO:0000256" key="1">
    <source>
        <dbReference type="SAM" id="MobiDB-lite"/>
    </source>
</evidence>
<dbReference type="EMBL" id="CP021744">
    <property type="protein sequence ID" value="ARZ69169.1"/>
    <property type="molecule type" value="Genomic_DNA"/>
</dbReference>
<protein>
    <recommendedName>
        <fullName evidence="5">Esterase</fullName>
    </recommendedName>
</protein>
<name>A0A1Z2L4F1_9ACTN</name>
<dbReference type="SUPFAM" id="SSF53474">
    <property type="entry name" value="alpha/beta-Hydrolases"/>
    <property type="match status" value="1"/>
</dbReference>
<dbReference type="OrthoDB" id="3670437at2"/>